<dbReference type="Proteomes" id="UP000031980">
    <property type="component" value="Unassembled WGS sequence"/>
</dbReference>
<dbReference type="InterPro" id="IPR023997">
    <property type="entry name" value="TonB-dep_OMP_SusC/RagA_CS"/>
</dbReference>
<keyword evidence="10" id="KW-0675">Receptor</keyword>
<dbReference type="GO" id="GO:0009279">
    <property type="term" value="C:cell outer membrane"/>
    <property type="evidence" value="ECO:0007669"/>
    <property type="project" value="UniProtKB-SubCell"/>
</dbReference>
<feature type="domain" description="TonB-dependent receptor plug" evidence="9">
    <location>
        <begin position="220"/>
        <end position="340"/>
    </location>
</feature>
<dbReference type="OrthoDB" id="9768177at2"/>
<evidence type="ECO:0000256" key="2">
    <source>
        <dbReference type="ARBA" id="ARBA00022448"/>
    </source>
</evidence>
<name>A0A0C3NDK1_9PORP</name>
<keyword evidence="3 7" id="KW-1134">Transmembrane beta strand</keyword>
<evidence type="ECO:0000256" key="3">
    <source>
        <dbReference type="ARBA" id="ARBA00022452"/>
    </source>
</evidence>
<evidence type="ECO:0000259" key="9">
    <source>
        <dbReference type="Pfam" id="PF07715"/>
    </source>
</evidence>
<keyword evidence="2 7" id="KW-0813">Transport</keyword>
<comment type="caution">
    <text evidence="10">The sequence shown here is derived from an EMBL/GenBank/DDBJ whole genome shotgun (WGS) entry which is preliminary data.</text>
</comment>
<evidence type="ECO:0000313" key="10">
    <source>
        <dbReference type="EMBL" id="KIO44187.1"/>
    </source>
</evidence>
<evidence type="ECO:0000256" key="7">
    <source>
        <dbReference type="PROSITE-ProRule" id="PRU01360"/>
    </source>
</evidence>
<feature type="region of interest" description="Disordered" evidence="8">
    <location>
        <begin position="534"/>
        <end position="553"/>
    </location>
</feature>
<dbReference type="AlphaFoldDB" id="A0A0C3NDK1"/>
<accession>A0A0C3NDK1</accession>
<dbReference type="InterPro" id="IPR008969">
    <property type="entry name" value="CarboxyPept-like_regulatory"/>
</dbReference>
<dbReference type="Gene3D" id="2.40.170.20">
    <property type="entry name" value="TonB-dependent receptor, beta-barrel domain"/>
    <property type="match status" value="1"/>
</dbReference>
<dbReference type="InterPro" id="IPR023996">
    <property type="entry name" value="TonB-dep_OMP_SusC/RagA"/>
</dbReference>
<dbReference type="Gene3D" id="3.55.50.30">
    <property type="match status" value="1"/>
</dbReference>
<dbReference type="SUPFAM" id="SSF56935">
    <property type="entry name" value="Porins"/>
    <property type="match status" value="1"/>
</dbReference>
<dbReference type="InterPro" id="IPR039426">
    <property type="entry name" value="TonB-dep_rcpt-like"/>
</dbReference>
<organism evidence="10 11">
    <name type="scientific">Sanguibacteroides justesenii</name>
    <dbReference type="NCBI Taxonomy" id="1547597"/>
    <lineage>
        <taxon>Bacteria</taxon>
        <taxon>Pseudomonadati</taxon>
        <taxon>Bacteroidota</taxon>
        <taxon>Bacteroidia</taxon>
        <taxon>Bacteroidales</taxon>
        <taxon>Porphyromonadaceae</taxon>
        <taxon>Sanguibacteroides</taxon>
    </lineage>
</organism>
<protein>
    <submittedName>
        <fullName evidence="10">TonB-dependent receptor</fullName>
    </submittedName>
</protein>
<keyword evidence="11" id="KW-1185">Reference proteome</keyword>
<evidence type="ECO:0000256" key="8">
    <source>
        <dbReference type="SAM" id="MobiDB-lite"/>
    </source>
</evidence>
<dbReference type="EMBL" id="JPIU01000040">
    <property type="protein sequence ID" value="KIO44187.1"/>
    <property type="molecule type" value="Genomic_DNA"/>
</dbReference>
<dbReference type="Pfam" id="PF13715">
    <property type="entry name" value="CarbopepD_reg_2"/>
    <property type="match status" value="1"/>
</dbReference>
<dbReference type="PROSITE" id="PS52016">
    <property type="entry name" value="TONB_DEPENDENT_REC_3"/>
    <property type="match status" value="1"/>
</dbReference>
<dbReference type="InterPro" id="IPR012910">
    <property type="entry name" value="Plug_dom"/>
</dbReference>
<dbReference type="NCBIfam" id="TIGR04056">
    <property type="entry name" value="OMP_RagA_SusC"/>
    <property type="match status" value="1"/>
</dbReference>
<dbReference type="InterPro" id="IPR037066">
    <property type="entry name" value="Plug_dom_sf"/>
</dbReference>
<reference evidence="10 11" key="1">
    <citation type="submission" date="2014-07" db="EMBL/GenBank/DDBJ databases">
        <title>Porphyromonadaceae bacterium OUH 308042 = ATCC BAA-2681 = DSM 28342 draft genome.</title>
        <authorList>
            <person name="Sydenham T.V."/>
            <person name="Hasman H."/>
            <person name="Justensen U.S."/>
        </authorList>
    </citation>
    <scope>NUCLEOTIDE SEQUENCE [LARGE SCALE GENOMIC DNA]</scope>
    <source>
        <strain evidence="10 11">OUH 308042</strain>
    </source>
</reference>
<proteinExistence type="inferred from homology"/>
<evidence type="ECO:0000256" key="5">
    <source>
        <dbReference type="ARBA" id="ARBA00023136"/>
    </source>
</evidence>
<dbReference type="Gene3D" id="2.60.40.1120">
    <property type="entry name" value="Carboxypeptidase-like, regulatory domain"/>
    <property type="match status" value="1"/>
</dbReference>
<dbReference type="NCBIfam" id="TIGR04057">
    <property type="entry name" value="SusC_RagA_signa"/>
    <property type="match status" value="1"/>
</dbReference>
<evidence type="ECO:0000256" key="4">
    <source>
        <dbReference type="ARBA" id="ARBA00022692"/>
    </source>
</evidence>
<dbReference type="Pfam" id="PF07715">
    <property type="entry name" value="Plug"/>
    <property type="match status" value="1"/>
</dbReference>
<comment type="subcellular location">
    <subcellularLocation>
        <location evidence="1 7">Cell outer membrane</location>
        <topology evidence="1 7">Multi-pass membrane protein</topology>
    </subcellularLocation>
</comment>
<evidence type="ECO:0000256" key="6">
    <source>
        <dbReference type="ARBA" id="ARBA00023237"/>
    </source>
</evidence>
<sequence length="1163" mass="130575">MKKNLPDRWKLPAKWKKTILVMKMSLILMVWLTISTSAAVYSQHETVTLDVKSSTLIEVLTRIKDQTGVRILYNVSGLRGVTCKDIVLKDVPVEDALRRVLSGTAFGYEQIEGVFVIKAVVKDEKKSVTIRGWVRDKKEEFLPGVTVRLLGTSLGTSTDTKGWFAITLPVLKGTLEFSFIGYKKQKVDFTEKTDTLRVVMEEDVAALEEVVVRAYGTQNKREVIGAISSVKAEEMKELPTASIVNMLQGRLAGVNIIQQSGAPGSASVIAVRGFNSLLVDGASDGQPLWVVDGVPMHSFVSPVTGTNTLADLDPAMIESVEVLKDAAAASIYGSRAGNGVILITTKKGKAGTTKFAANISYSVSQVQEYPLQIGGRMERWFRNQVMRNRLATGYDWNKQLTYYPSSYESVYLSGGTYDGWWVDGRPDLLGNPVLQDSLNPFYNNSTNWWKHIFRTAKVVNANLQVSGGSERFQYMIGAGWYDEKGIMLNSDYSRANMLINLQTQPTKKIRVDARVMLSYVDRSISRDDGMGGTRRYEGITVDPSKQSTTLPNDGLAEDELLKNINLQRDRTDDYRAMASMSVQYNAWKGITLSASGSVDYAQGNKNQFKPSVLNPDEKENMSDGSIGRAVRLETEELLHWRESINEAHNFDLLIGLNVNKEQQFLIAGFGKRGPSDKIYYYSPPYNPIFNYGTETNPDWRATTSYNSDFREKTMVSYFGRLGYNYKQRYLVEIGFRRDGSSTFGENHRWANFPSFALGWAFSEEPFMRWAYWLNWGKLRGSYGTSGQIFTSEYMAYGLFVAGASFNGNPSVIQSKPVSPNLTWEKSSQYNIGLDLDMFDYRLSVKMDYYFKYTSSLLYKVRLPGTLWGAEDRDENAMEVSNEGIELELLAHILRSSKLGWRMKLNVSRDWSRLEKTYTGKDIGGGYNGFVIGRPLGSIYAFNDTGYYQNEGEVPVYTDIKGNKLFLGGVGAFTGVSGLLGTQRISDASGDYDIQPKDMYYLGSALPLVYGGWVNELTYKDFDLNILFNYSLGRKMINMRNASLSGTDGPVFADVRKLTFWQKEGDQTDMPAIGRPYYPQVRSKIERVNLLSLKQLTIGYNMPKKVMEKIGFSGARFFATGENLFYWSNYSGGNPEVVDVYSGLDGGMAYPLPRKWTLGLTLNF</sequence>
<evidence type="ECO:0000313" key="11">
    <source>
        <dbReference type="Proteomes" id="UP000031980"/>
    </source>
</evidence>
<comment type="similarity">
    <text evidence="7">Belongs to the TonB-dependent receptor family.</text>
</comment>
<keyword evidence="4 7" id="KW-0812">Transmembrane</keyword>
<evidence type="ECO:0000256" key="1">
    <source>
        <dbReference type="ARBA" id="ARBA00004571"/>
    </source>
</evidence>
<gene>
    <name evidence="10" type="ORF">BA92_12515</name>
</gene>
<dbReference type="Gene3D" id="2.170.130.10">
    <property type="entry name" value="TonB-dependent receptor, plug domain"/>
    <property type="match status" value="1"/>
</dbReference>
<dbReference type="InterPro" id="IPR036942">
    <property type="entry name" value="Beta-barrel_TonB_sf"/>
</dbReference>
<keyword evidence="6 7" id="KW-0998">Cell outer membrane</keyword>
<dbReference type="SUPFAM" id="SSF49464">
    <property type="entry name" value="Carboxypeptidase regulatory domain-like"/>
    <property type="match status" value="1"/>
</dbReference>
<keyword evidence="5 7" id="KW-0472">Membrane</keyword>